<dbReference type="Proteomes" id="UP000614601">
    <property type="component" value="Unassembled WGS sequence"/>
</dbReference>
<dbReference type="PANTHER" id="PTHR43086:SF2">
    <property type="entry name" value="HYDROXYSTEROID DEHYDROGENASE-LIKE PROTEIN 1"/>
    <property type="match status" value="1"/>
</dbReference>
<dbReference type="InterPro" id="IPR020904">
    <property type="entry name" value="Sc_DH/Rdtase_CS"/>
</dbReference>
<evidence type="ECO:0000256" key="9">
    <source>
        <dbReference type="ARBA" id="ARBA00038261"/>
    </source>
</evidence>
<evidence type="ECO:0000313" key="12">
    <source>
        <dbReference type="Proteomes" id="UP000614601"/>
    </source>
</evidence>
<evidence type="ECO:0000313" key="11">
    <source>
        <dbReference type="EMBL" id="CAD5223309.1"/>
    </source>
</evidence>
<dbReference type="GO" id="GO:0016491">
    <property type="term" value="F:oxidoreductase activity"/>
    <property type="evidence" value="ECO:0007669"/>
    <property type="project" value="UniProtKB-KW"/>
</dbReference>
<dbReference type="GO" id="GO:0005783">
    <property type="term" value="C:endoplasmic reticulum"/>
    <property type="evidence" value="ECO:0007669"/>
    <property type="project" value="TreeGrafter"/>
</dbReference>
<keyword evidence="6" id="KW-0560">Oxidoreductase</keyword>
<dbReference type="InterPro" id="IPR036291">
    <property type="entry name" value="NAD(P)-bd_dom_sf"/>
</dbReference>
<evidence type="ECO:0000256" key="5">
    <source>
        <dbReference type="ARBA" id="ARBA00022955"/>
    </source>
</evidence>
<comment type="similarity">
    <text evidence="9">Belongs to the short-chain dehydrogenases/reductases (SDR) family. 17-beta-HSD 3 subfamily.</text>
</comment>
<keyword evidence="3" id="KW-0276">Fatty acid metabolism</keyword>
<evidence type="ECO:0000256" key="1">
    <source>
        <dbReference type="ARBA" id="ARBA00005194"/>
    </source>
</evidence>
<dbReference type="Proteomes" id="UP000783686">
    <property type="component" value="Unassembled WGS sequence"/>
</dbReference>
<keyword evidence="10" id="KW-1133">Transmembrane helix</keyword>
<protein>
    <submittedName>
        <fullName evidence="11">Uncharacterized protein</fullName>
    </submittedName>
</protein>
<dbReference type="OrthoDB" id="5545019at2759"/>
<keyword evidence="2" id="KW-0444">Lipid biosynthesis</keyword>
<name>A0A811L6H1_9BILA</name>
<keyword evidence="5" id="KW-0752">Steroid biosynthesis</keyword>
<keyword evidence="8" id="KW-0275">Fatty acid biosynthesis</keyword>
<dbReference type="EMBL" id="CAJFCW020000005">
    <property type="protein sequence ID" value="CAG9117480.1"/>
    <property type="molecule type" value="Genomic_DNA"/>
</dbReference>
<keyword evidence="10" id="KW-0812">Transmembrane</keyword>
<evidence type="ECO:0000256" key="7">
    <source>
        <dbReference type="ARBA" id="ARBA00023098"/>
    </source>
</evidence>
<dbReference type="AlphaFoldDB" id="A0A811L6H1"/>
<evidence type="ECO:0000256" key="4">
    <source>
        <dbReference type="ARBA" id="ARBA00022857"/>
    </source>
</evidence>
<comment type="pathway">
    <text evidence="1">Lipid metabolism; fatty acid biosynthesis.</text>
</comment>
<dbReference type="Pfam" id="PF00106">
    <property type="entry name" value="adh_short"/>
    <property type="match status" value="1"/>
</dbReference>
<dbReference type="PRINTS" id="PR00080">
    <property type="entry name" value="SDRFAMILY"/>
</dbReference>
<sequence length="317" mass="35092">MVVEYILQAVGVFGIVYVGYRILKLSWNLFYPYVFGCTRNLKKLAGANVAVITGATDGIGKAFAFELAAKGFDLVLVSRTQSKLDQTAADIGSAYDNIKVDTIAFDFSETNVDVYQEKLFNELDKYQIGVLVNNVGMAPEYPDILSELPYKEISNVLEISALPTTMLCANVLKQMNNRHKGVVINVSSAASKHTLAYWSVYSASKMYVNWLSAILRKEYSGSGITIQTLTPMMVATKMAKMDKTGLFVPSPAKYAKSALKTVGLANETSGYFFHQCQVEFGFKLAPGFVLDMLSGFESRKIKKRYLDNQRLLAQSQS</sequence>
<feature type="transmembrane region" description="Helical" evidence="10">
    <location>
        <begin position="6"/>
        <end position="23"/>
    </location>
</feature>
<evidence type="ECO:0000256" key="6">
    <source>
        <dbReference type="ARBA" id="ARBA00023002"/>
    </source>
</evidence>
<dbReference type="PROSITE" id="PS00061">
    <property type="entry name" value="ADH_SHORT"/>
    <property type="match status" value="1"/>
</dbReference>
<reference evidence="11" key="1">
    <citation type="submission" date="2020-09" db="EMBL/GenBank/DDBJ databases">
        <authorList>
            <person name="Kikuchi T."/>
        </authorList>
    </citation>
    <scope>NUCLEOTIDE SEQUENCE</scope>
    <source>
        <strain evidence="11">SH1</strain>
    </source>
</reference>
<evidence type="ECO:0000256" key="10">
    <source>
        <dbReference type="SAM" id="Phobius"/>
    </source>
</evidence>
<gene>
    <name evidence="11" type="ORF">BOKJ2_LOCUS10079</name>
</gene>
<evidence type="ECO:0000256" key="8">
    <source>
        <dbReference type="ARBA" id="ARBA00023160"/>
    </source>
</evidence>
<dbReference type="PIRSF" id="PIRSF000126">
    <property type="entry name" value="11-beta-HSD1"/>
    <property type="match status" value="1"/>
</dbReference>
<keyword evidence="4" id="KW-0521">NADP</keyword>
<evidence type="ECO:0000256" key="3">
    <source>
        <dbReference type="ARBA" id="ARBA00022832"/>
    </source>
</evidence>
<dbReference type="Gene3D" id="3.40.50.720">
    <property type="entry name" value="NAD(P)-binding Rossmann-like Domain"/>
    <property type="match status" value="1"/>
</dbReference>
<dbReference type="GO" id="GO:0006694">
    <property type="term" value="P:steroid biosynthetic process"/>
    <property type="evidence" value="ECO:0007669"/>
    <property type="project" value="UniProtKB-KW"/>
</dbReference>
<dbReference type="PRINTS" id="PR00081">
    <property type="entry name" value="GDHRDH"/>
</dbReference>
<keyword evidence="10" id="KW-0472">Membrane</keyword>
<dbReference type="InterPro" id="IPR002347">
    <property type="entry name" value="SDR_fam"/>
</dbReference>
<organism evidence="11 12">
    <name type="scientific">Bursaphelenchus okinawaensis</name>
    <dbReference type="NCBI Taxonomy" id="465554"/>
    <lineage>
        <taxon>Eukaryota</taxon>
        <taxon>Metazoa</taxon>
        <taxon>Ecdysozoa</taxon>
        <taxon>Nematoda</taxon>
        <taxon>Chromadorea</taxon>
        <taxon>Rhabditida</taxon>
        <taxon>Tylenchina</taxon>
        <taxon>Tylenchomorpha</taxon>
        <taxon>Aphelenchoidea</taxon>
        <taxon>Aphelenchoididae</taxon>
        <taxon>Bursaphelenchus</taxon>
    </lineage>
</organism>
<dbReference type="PANTHER" id="PTHR43086">
    <property type="entry name" value="VERY-LONG-CHAIN 3-OXOOACYL-COA REDUCTASE"/>
    <property type="match status" value="1"/>
</dbReference>
<dbReference type="SUPFAM" id="SSF51735">
    <property type="entry name" value="NAD(P)-binding Rossmann-fold domains"/>
    <property type="match status" value="1"/>
</dbReference>
<keyword evidence="12" id="KW-1185">Reference proteome</keyword>
<dbReference type="FunFam" id="3.40.50.720:FF:000137">
    <property type="entry name" value="Hydroxysteroid (17-beta) dehydrogenase 3"/>
    <property type="match status" value="1"/>
</dbReference>
<comment type="caution">
    <text evidence="11">The sequence shown here is derived from an EMBL/GenBank/DDBJ whole genome shotgun (WGS) entry which is preliminary data.</text>
</comment>
<dbReference type="CDD" id="cd05356">
    <property type="entry name" value="17beta-HSD1_like_SDR_c"/>
    <property type="match status" value="1"/>
</dbReference>
<evidence type="ECO:0000256" key="2">
    <source>
        <dbReference type="ARBA" id="ARBA00022516"/>
    </source>
</evidence>
<accession>A0A811L6H1</accession>
<keyword evidence="7" id="KW-0443">Lipid metabolism</keyword>
<dbReference type="EMBL" id="CAJFDH010000005">
    <property type="protein sequence ID" value="CAD5223309.1"/>
    <property type="molecule type" value="Genomic_DNA"/>
</dbReference>
<proteinExistence type="inferred from homology"/>
<dbReference type="GO" id="GO:0030497">
    <property type="term" value="P:fatty acid elongation"/>
    <property type="evidence" value="ECO:0007669"/>
    <property type="project" value="TreeGrafter"/>
</dbReference>